<gene>
    <name evidence="1" type="ORF">ERS852557_01330</name>
</gene>
<sequence length="282" mass="33400">MKELLENILSEIDVEIDEIDLYGYDIVENSLSMVHRLQAVLNDLKTKLQTYSFPAKEDEITFFKTQKPEILGRLLFFYKIYRIETQCPNGSDDVIRSYINRELDNLTYFFNRNLDFYQYYRSHSTLYDEYYFVRGKSDLRLCTDSAQFDKDPNFSTGYDYKVAKIIANEMLRIYLNKRLVKLETNTQVEDNLQKCLKYPFRFTGKKVFLIELGYSLVSSGDINNGNVEIKEMMNFLGTVFQVELGDYYAAYIAMKERKKDRTAYLSRLQDSLVKRMDEDDSK</sequence>
<dbReference type="RefSeq" id="WP_055217601.1">
    <property type="nucleotide sequence ID" value="NZ_CZBI01000002.1"/>
</dbReference>
<accession>A0A174QDC4</accession>
<proteinExistence type="predicted"/>
<name>A0A174QDC4_BACT4</name>
<organism evidence="1 2">
    <name type="scientific">Bacteroides thetaiotaomicron</name>
    <dbReference type="NCBI Taxonomy" id="818"/>
    <lineage>
        <taxon>Bacteria</taxon>
        <taxon>Pseudomonadati</taxon>
        <taxon>Bacteroidota</taxon>
        <taxon>Bacteroidia</taxon>
        <taxon>Bacteroidales</taxon>
        <taxon>Bacteroidaceae</taxon>
        <taxon>Bacteroides</taxon>
    </lineage>
</organism>
<protein>
    <submittedName>
        <fullName evidence="1">RteC protein</fullName>
    </submittedName>
</protein>
<dbReference type="EMBL" id="CZBI01000002">
    <property type="protein sequence ID" value="CUP69816.1"/>
    <property type="molecule type" value="Genomic_DNA"/>
</dbReference>
<dbReference type="Proteomes" id="UP000095541">
    <property type="component" value="Unassembled WGS sequence"/>
</dbReference>
<dbReference type="InterPro" id="IPR018534">
    <property type="entry name" value="Tet_reg_excision_RteC"/>
</dbReference>
<evidence type="ECO:0000313" key="2">
    <source>
        <dbReference type="Proteomes" id="UP000095541"/>
    </source>
</evidence>
<dbReference type="Pfam" id="PF09357">
    <property type="entry name" value="RteC"/>
    <property type="match status" value="1"/>
</dbReference>
<reference evidence="1 2" key="1">
    <citation type="submission" date="2015-09" db="EMBL/GenBank/DDBJ databases">
        <authorList>
            <consortium name="Pathogen Informatics"/>
        </authorList>
    </citation>
    <scope>NUCLEOTIDE SEQUENCE [LARGE SCALE GENOMIC DNA]</scope>
    <source>
        <strain evidence="1 2">2789STDY5834945</strain>
    </source>
</reference>
<dbReference type="GeneID" id="82154640"/>
<dbReference type="AlphaFoldDB" id="A0A174QDC4"/>
<evidence type="ECO:0000313" key="1">
    <source>
        <dbReference type="EMBL" id="CUP69816.1"/>
    </source>
</evidence>